<dbReference type="EMBL" id="JASSZA010000016">
    <property type="protein sequence ID" value="KAK2091544.1"/>
    <property type="molecule type" value="Genomic_DNA"/>
</dbReference>
<evidence type="ECO:0000313" key="2">
    <source>
        <dbReference type="EMBL" id="KAK2091544.1"/>
    </source>
</evidence>
<accession>A0ABQ9U3B3</accession>
<feature type="compositionally biased region" description="Gly residues" evidence="1">
    <location>
        <begin position="134"/>
        <end position="144"/>
    </location>
</feature>
<dbReference type="Proteomes" id="UP001266305">
    <property type="component" value="Unassembled WGS sequence"/>
</dbReference>
<organism evidence="2 3">
    <name type="scientific">Saguinus oedipus</name>
    <name type="common">Cotton-top tamarin</name>
    <name type="synonym">Oedipomidas oedipus</name>
    <dbReference type="NCBI Taxonomy" id="9490"/>
    <lineage>
        <taxon>Eukaryota</taxon>
        <taxon>Metazoa</taxon>
        <taxon>Chordata</taxon>
        <taxon>Craniata</taxon>
        <taxon>Vertebrata</taxon>
        <taxon>Euteleostomi</taxon>
        <taxon>Mammalia</taxon>
        <taxon>Eutheria</taxon>
        <taxon>Euarchontoglires</taxon>
        <taxon>Primates</taxon>
        <taxon>Haplorrhini</taxon>
        <taxon>Platyrrhini</taxon>
        <taxon>Cebidae</taxon>
        <taxon>Callitrichinae</taxon>
        <taxon>Saguinus</taxon>
    </lineage>
</organism>
<comment type="caution">
    <text evidence="2">The sequence shown here is derived from an EMBL/GenBank/DDBJ whole genome shotgun (WGS) entry which is preliminary data.</text>
</comment>
<evidence type="ECO:0000313" key="3">
    <source>
        <dbReference type="Proteomes" id="UP001266305"/>
    </source>
</evidence>
<reference evidence="2 3" key="1">
    <citation type="submission" date="2023-05" db="EMBL/GenBank/DDBJ databases">
        <title>B98-5 Cell Line De Novo Hybrid Assembly: An Optical Mapping Approach.</title>
        <authorList>
            <person name="Kananen K."/>
            <person name="Auerbach J.A."/>
            <person name="Kautto E."/>
            <person name="Blachly J.S."/>
        </authorList>
    </citation>
    <scope>NUCLEOTIDE SEQUENCE [LARGE SCALE GENOMIC DNA]</scope>
    <source>
        <strain evidence="2">B95-8</strain>
        <tissue evidence="2">Cell line</tissue>
    </source>
</reference>
<evidence type="ECO:0000256" key="1">
    <source>
        <dbReference type="SAM" id="MobiDB-lite"/>
    </source>
</evidence>
<proteinExistence type="predicted"/>
<name>A0ABQ9U3B3_SAGOE</name>
<protein>
    <submittedName>
        <fullName evidence="2">Uncharacterized protein</fullName>
    </submittedName>
</protein>
<feature type="compositionally biased region" description="Basic and acidic residues" evidence="1">
    <location>
        <begin position="25"/>
        <end position="44"/>
    </location>
</feature>
<gene>
    <name evidence="2" type="ORF">P7K49_030828</name>
</gene>
<keyword evidence="3" id="KW-1185">Reference proteome</keyword>
<feature type="region of interest" description="Disordered" evidence="1">
    <location>
        <begin position="1"/>
        <end position="144"/>
    </location>
</feature>
<sequence>MGARGPALGGGEGSICLEPSRARRRGENIRGEKKEEAWVAERRAAFASRSPRAPAPSPLGSPGRALAHCPGLLGHTHASPETGVPHTPGKPRRKSEGKGTGNFARGRDASERPPTSFRSWYSPLGPGQPIPEEVGGGGGASDTC</sequence>